<evidence type="ECO:0000313" key="8">
    <source>
        <dbReference type="EMBL" id="TXC80158.1"/>
    </source>
</evidence>
<dbReference type="RefSeq" id="WP_147237674.1">
    <property type="nucleotide sequence ID" value="NZ_JAZHFZ010000037.1"/>
</dbReference>
<dbReference type="InterPro" id="IPR050109">
    <property type="entry name" value="HTH-type_TetR-like_transc_reg"/>
</dbReference>
<dbReference type="Proteomes" id="UP000321776">
    <property type="component" value="Unassembled WGS sequence"/>
</dbReference>
<evidence type="ECO:0000256" key="3">
    <source>
        <dbReference type="ARBA" id="ARBA00023125"/>
    </source>
</evidence>
<dbReference type="InterPro" id="IPR001647">
    <property type="entry name" value="HTH_TetR"/>
</dbReference>
<dbReference type="PRINTS" id="PR00455">
    <property type="entry name" value="HTHTETR"/>
</dbReference>
<keyword evidence="4" id="KW-0804">Transcription</keyword>
<dbReference type="Gene3D" id="1.10.357.10">
    <property type="entry name" value="Tetracycline Repressor, domain 2"/>
    <property type="match status" value="1"/>
</dbReference>
<gene>
    <name evidence="8" type="ORF">FRZ40_38300</name>
    <name evidence="7" type="ORF">V4C56_34025</name>
</gene>
<sequence length="215" mass="24140">MPIPPADDRRARKRARVLDLLAETAVQLFESHGYDAVTMEQIAAEADVSKGTLYNHFPTKESVLAHWIHAQLEADMARLKPKIEREASFVSAISSLLNASAAWCEKHRDYLSPYLRFRFLSFETPQSEERDAVSGDIVGGFALLIARGQHTGELRGDVDVAHLALLFHHLYLGALMRWLTTPRLNLRKEFALIVKLFVEGAAHTGVAVPTRRKKT</sequence>
<dbReference type="GO" id="GO:0000976">
    <property type="term" value="F:transcription cis-regulatory region binding"/>
    <property type="evidence" value="ECO:0007669"/>
    <property type="project" value="TreeGrafter"/>
</dbReference>
<dbReference type="InterPro" id="IPR023772">
    <property type="entry name" value="DNA-bd_HTH_TetR-type_CS"/>
</dbReference>
<proteinExistence type="predicted"/>
<evidence type="ECO:0000256" key="4">
    <source>
        <dbReference type="ARBA" id="ARBA00023163"/>
    </source>
</evidence>
<evidence type="ECO:0000313" key="10">
    <source>
        <dbReference type="Proteomes" id="UP001481677"/>
    </source>
</evidence>
<evidence type="ECO:0000259" key="6">
    <source>
        <dbReference type="PROSITE" id="PS50977"/>
    </source>
</evidence>
<dbReference type="PROSITE" id="PS50977">
    <property type="entry name" value="HTH_TETR_2"/>
    <property type="match status" value="1"/>
</dbReference>
<dbReference type="InterPro" id="IPR009057">
    <property type="entry name" value="Homeodomain-like_sf"/>
</dbReference>
<dbReference type="PANTHER" id="PTHR30055">
    <property type="entry name" value="HTH-TYPE TRANSCRIPTIONAL REGULATOR RUTR"/>
    <property type="match status" value="1"/>
</dbReference>
<feature type="DNA-binding region" description="H-T-H motif" evidence="5">
    <location>
        <begin position="38"/>
        <end position="57"/>
    </location>
</feature>
<comment type="caution">
    <text evidence="8">The sequence shown here is derived from an EMBL/GenBank/DDBJ whole genome shotgun (WGS) entry which is preliminary data.</text>
</comment>
<keyword evidence="3 5" id="KW-0238">DNA-binding</keyword>
<dbReference type="Pfam" id="PF00440">
    <property type="entry name" value="TetR_N"/>
    <property type="match status" value="1"/>
</dbReference>
<dbReference type="EMBL" id="JAZHGA010000036">
    <property type="protein sequence ID" value="MEM5344633.1"/>
    <property type="molecule type" value="Genomic_DNA"/>
</dbReference>
<reference evidence="8 9" key="1">
    <citation type="journal article" date="2018" name="Int. J. Syst. Evol. Microbiol.">
        <title>Paraburkholderia azotifigens sp. nov., a nitrogen-fixing bacterium isolated from paddy soil.</title>
        <authorList>
            <person name="Choi G.M."/>
            <person name="Im W.T."/>
        </authorList>
    </citation>
    <scope>NUCLEOTIDE SEQUENCE [LARGE SCALE GENOMIC DNA]</scope>
    <source>
        <strain evidence="8 9">NF 2-5-3</strain>
    </source>
</reference>
<dbReference type="InterPro" id="IPR036271">
    <property type="entry name" value="Tet_transcr_reg_TetR-rel_C_sf"/>
</dbReference>
<evidence type="ECO:0000256" key="2">
    <source>
        <dbReference type="ARBA" id="ARBA00023015"/>
    </source>
</evidence>
<dbReference type="AlphaFoldDB" id="A0A5C6V8J1"/>
<keyword evidence="2" id="KW-0805">Transcription regulation</keyword>
<keyword evidence="1" id="KW-0678">Repressor</keyword>
<dbReference type="SUPFAM" id="SSF46689">
    <property type="entry name" value="Homeodomain-like"/>
    <property type="match status" value="1"/>
</dbReference>
<evidence type="ECO:0000256" key="5">
    <source>
        <dbReference type="PROSITE-ProRule" id="PRU00335"/>
    </source>
</evidence>
<evidence type="ECO:0000313" key="9">
    <source>
        <dbReference type="Proteomes" id="UP000321776"/>
    </source>
</evidence>
<accession>A0A5C6V8J1</accession>
<protein>
    <submittedName>
        <fullName evidence="8">TetR/AcrR family transcriptional regulator</fullName>
    </submittedName>
</protein>
<feature type="domain" description="HTH tetR-type" evidence="6">
    <location>
        <begin position="15"/>
        <end position="75"/>
    </location>
</feature>
<dbReference type="Proteomes" id="UP001481677">
    <property type="component" value="Unassembled WGS sequence"/>
</dbReference>
<keyword evidence="10" id="KW-1185">Reference proteome</keyword>
<evidence type="ECO:0000256" key="1">
    <source>
        <dbReference type="ARBA" id="ARBA00022491"/>
    </source>
</evidence>
<dbReference type="EMBL" id="VOQS01000005">
    <property type="protein sequence ID" value="TXC80158.1"/>
    <property type="molecule type" value="Genomic_DNA"/>
</dbReference>
<dbReference type="SUPFAM" id="SSF48498">
    <property type="entry name" value="Tetracyclin repressor-like, C-terminal domain"/>
    <property type="match status" value="1"/>
</dbReference>
<dbReference type="PANTHER" id="PTHR30055:SF234">
    <property type="entry name" value="HTH-TYPE TRANSCRIPTIONAL REGULATOR BETI"/>
    <property type="match status" value="1"/>
</dbReference>
<organism evidence="8 9">
    <name type="scientific">Paraburkholderia azotifigens</name>
    <dbReference type="NCBI Taxonomy" id="2057004"/>
    <lineage>
        <taxon>Bacteria</taxon>
        <taxon>Pseudomonadati</taxon>
        <taxon>Pseudomonadota</taxon>
        <taxon>Betaproteobacteria</taxon>
        <taxon>Burkholderiales</taxon>
        <taxon>Burkholderiaceae</taxon>
        <taxon>Paraburkholderia</taxon>
    </lineage>
</organism>
<dbReference type="GO" id="GO:0003700">
    <property type="term" value="F:DNA-binding transcription factor activity"/>
    <property type="evidence" value="ECO:0007669"/>
    <property type="project" value="TreeGrafter"/>
</dbReference>
<name>A0A5C6V8J1_9BURK</name>
<evidence type="ECO:0000313" key="7">
    <source>
        <dbReference type="EMBL" id="MEM5344633.1"/>
    </source>
</evidence>
<reference evidence="7 10" key="3">
    <citation type="submission" date="2024-01" db="EMBL/GenBank/DDBJ databases">
        <title>The diversity of rhizobia nodulating Mimosa spp. in eleven states of Brazil covering several biomes is determined by host plant, location, and edaphic factors.</title>
        <authorList>
            <person name="Rouws L."/>
            <person name="Barauna A."/>
            <person name="Beukes C."/>
            <person name="De Faria S.M."/>
            <person name="Gross E."/>
            <person name="Dos Reis Junior F.B."/>
            <person name="Simon M."/>
            <person name="Maluk M."/>
            <person name="Odee D.W."/>
            <person name="Kenicer G."/>
            <person name="Young J.P.W."/>
            <person name="Reis V.M."/>
            <person name="Zilli J."/>
            <person name="James E.K."/>
        </authorList>
    </citation>
    <scope>NUCLEOTIDE SEQUENCE [LARGE SCALE GENOMIC DNA]</scope>
    <source>
        <strain evidence="7 10">JPY530</strain>
    </source>
</reference>
<reference evidence="8" key="2">
    <citation type="submission" date="2019-08" db="EMBL/GenBank/DDBJ databases">
        <authorList>
            <person name="Im W.-T."/>
        </authorList>
    </citation>
    <scope>NUCLEOTIDE SEQUENCE</scope>
    <source>
        <strain evidence="8">NF 2-5-3</strain>
    </source>
</reference>
<dbReference type="PROSITE" id="PS01081">
    <property type="entry name" value="HTH_TETR_1"/>
    <property type="match status" value="1"/>
</dbReference>